<evidence type="ECO:0000313" key="3">
    <source>
        <dbReference type="Proteomes" id="UP000747399"/>
    </source>
</evidence>
<dbReference type="EMBL" id="BNCO01000034">
    <property type="protein sequence ID" value="GIL59332.1"/>
    <property type="molecule type" value="Genomic_DNA"/>
</dbReference>
<accession>A0A8J4F3C5</accession>
<sequence>MRLAAGLPKLPHLHAFAQTLLNLDACQTYKRSPGPTNALPGSLLSAWRPAYLPHCLPPLHLSVCLSVCAHLCVPVCLPPGPFQPCPTLPTPLPCALCAISPSVTNTHPCLTETELSYAQATRVPLHFTASTPPAATSRDEAAPSGWSARASQPLNTGHPNRDGTRQLEASSL</sequence>
<dbReference type="AlphaFoldDB" id="A0A8J4F3C5"/>
<evidence type="ECO:0000313" key="2">
    <source>
        <dbReference type="EMBL" id="GIL59332.1"/>
    </source>
</evidence>
<dbReference type="Proteomes" id="UP000747399">
    <property type="component" value="Unassembled WGS sequence"/>
</dbReference>
<comment type="caution">
    <text evidence="2">The sequence shown here is derived from an EMBL/GenBank/DDBJ whole genome shotgun (WGS) entry which is preliminary data.</text>
</comment>
<feature type="region of interest" description="Disordered" evidence="1">
    <location>
        <begin position="129"/>
        <end position="172"/>
    </location>
</feature>
<proteinExistence type="predicted"/>
<keyword evidence="3" id="KW-1185">Reference proteome</keyword>
<evidence type="ECO:0000256" key="1">
    <source>
        <dbReference type="SAM" id="MobiDB-lite"/>
    </source>
</evidence>
<organism evidence="2 3">
    <name type="scientific">Volvox africanus</name>
    <dbReference type="NCBI Taxonomy" id="51714"/>
    <lineage>
        <taxon>Eukaryota</taxon>
        <taxon>Viridiplantae</taxon>
        <taxon>Chlorophyta</taxon>
        <taxon>core chlorophytes</taxon>
        <taxon>Chlorophyceae</taxon>
        <taxon>CS clade</taxon>
        <taxon>Chlamydomonadales</taxon>
        <taxon>Volvocaceae</taxon>
        <taxon>Volvox</taxon>
    </lineage>
</organism>
<feature type="compositionally biased region" description="Polar residues" evidence="1">
    <location>
        <begin position="149"/>
        <end position="158"/>
    </location>
</feature>
<reference evidence="2" key="1">
    <citation type="journal article" date="2021" name="Proc. Natl. Acad. Sci. U.S.A.">
        <title>Three genomes in the algal genus Volvox reveal the fate of a haploid sex-determining region after a transition to homothallism.</title>
        <authorList>
            <person name="Yamamoto K."/>
            <person name="Hamaji T."/>
            <person name="Kawai-Toyooka H."/>
            <person name="Matsuzaki R."/>
            <person name="Takahashi F."/>
            <person name="Nishimura Y."/>
            <person name="Kawachi M."/>
            <person name="Noguchi H."/>
            <person name="Minakuchi Y."/>
            <person name="Umen J.G."/>
            <person name="Toyoda A."/>
            <person name="Nozaki H."/>
        </authorList>
    </citation>
    <scope>NUCLEOTIDE SEQUENCE</scope>
    <source>
        <strain evidence="2">NIES-3780</strain>
    </source>
</reference>
<protein>
    <submittedName>
        <fullName evidence="2">Uncharacterized protein</fullName>
    </submittedName>
</protein>
<gene>
    <name evidence="2" type="ORF">Vafri_14225</name>
</gene>
<name>A0A8J4F3C5_9CHLO</name>